<dbReference type="NCBIfam" id="NF009464">
    <property type="entry name" value="PRK12824.1"/>
    <property type="match status" value="1"/>
</dbReference>
<name>A0A1I6I0K9_9RHOB</name>
<keyword evidence="5" id="KW-1185">Reference proteome</keyword>
<dbReference type="Gene3D" id="3.40.50.720">
    <property type="entry name" value="NAD(P)-binding Rossmann-like Domain"/>
    <property type="match status" value="1"/>
</dbReference>
<keyword evidence="2" id="KW-0560">Oxidoreductase</keyword>
<dbReference type="InterPro" id="IPR020904">
    <property type="entry name" value="Sc_DH/Rdtase_CS"/>
</dbReference>
<dbReference type="GO" id="GO:0018454">
    <property type="term" value="F:acetoacetyl-CoA reductase activity"/>
    <property type="evidence" value="ECO:0007669"/>
    <property type="project" value="InterPro"/>
</dbReference>
<organism evidence="4 5">
    <name type="scientific">Yoonia tamlensis</name>
    <dbReference type="NCBI Taxonomy" id="390270"/>
    <lineage>
        <taxon>Bacteria</taxon>
        <taxon>Pseudomonadati</taxon>
        <taxon>Pseudomonadota</taxon>
        <taxon>Alphaproteobacteria</taxon>
        <taxon>Rhodobacterales</taxon>
        <taxon>Paracoccaceae</taxon>
        <taxon>Yoonia</taxon>
    </lineage>
</organism>
<dbReference type="EMBL" id="FOYP01000003">
    <property type="protein sequence ID" value="SFR60252.1"/>
    <property type="molecule type" value="Genomic_DNA"/>
</dbReference>
<evidence type="ECO:0000313" key="4">
    <source>
        <dbReference type="EMBL" id="SFR60252.1"/>
    </source>
</evidence>
<evidence type="ECO:0000259" key="3">
    <source>
        <dbReference type="SMART" id="SM00822"/>
    </source>
</evidence>
<dbReference type="SMART" id="SM00822">
    <property type="entry name" value="PKS_KR"/>
    <property type="match status" value="1"/>
</dbReference>
<dbReference type="Pfam" id="PF13561">
    <property type="entry name" value="adh_short_C2"/>
    <property type="match status" value="1"/>
</dbReference>
<protein>
    <submittedName>
        <fullName evidence="4">3-oxoacyl-[acyl-carrier-protein] reductase /acetoacetyl-CoA reductase</fullName>
    </submittedName>
</protein>
<accession>A0A1I6I0K9</accession>
<evidence type="ECO:0000256" key="1">
    <source>
        <dbReference type="ARBA" id="ARBA00006484"/>
    </source>
</evidence>
<reference evidence="5" key="1">
    <citation type="submission" date="2016-10" db="EMBL/GenBank/DDBJ databases">
        <authorList>
            <person name="Varghese N."/>
            <person name="Submissions S."/>
        </authorList>
    </citation>
    <scope>NUCLEOTIDE SEQUENCE [LARGE SCALE GENOMIC DNA]</scope>
    <source>
        <strain evidence="5">DSM 26879</strain>
    </source>
</reference>
<dbReference type="NCBIfam" id="NF009466">
    <property type="entry name" value="PRK12826.1-2"/>
    <property type="match status" value="1"/>
</dbReference>
<dbReference type="OrthoDB" id="9804774at2"/>
<dbReference type="InterPro" id="IPR011283">
    <property type="entry name" value="Acetoacetyl-CoA_reductase"/>
</dbReference>
<dbReference type="InterPro" id="IPR002347">
    <property type="entry name" value="SDR_fam"/>
</dbReference>
<dbReference type="Proteomes" id="UP000199478">
    <property type="component" value="Unassembled WGS sequence"/>
</dbReference>
<dbReference type="InterPro" id="IPR050259">
    <property type="entry name" value="SDR"/>
</dbReference>
<dbReference type="STRING" id="390270.SAMN04488005_3187"/>
<dbReference type="GO" id="GO:0042619">
    <property type="term" value="P:poly-hydroxybutyrate biosynthetic process"/>
    <property type="evidence" value="ECO:0007669"/>
    <property type="project" value="InterPro"/>
</dbReference>
<evidence type="ECO:0000313" key="5">
    <source>
        <dbReference type="Proteomes" id="UP000199478"/>
    </source>
</evidence>
<dbReference type="PRINTS" id="PR00081">
    <property type="entry name" value="GDHRDH"/>
</dbReference>
<dbReference type="AlphaFoldDB" id="A0A1I6I0K9"/>
<sequence length="241" mass="25203">MTRVALVTGGSRGIGAAISTALKDAGYTVAATYAGNDEKAAAFTAETGIKTYKWDVGNYEACAAGIAQVEADLGPVDILVNNAGITRDAPFHKITPEQWNEVIDTNLSGVFNMTHPVWPGMRARKFGRIITISSINGQKGQFAQANYAAAKAGDIGFTKALAQEGARAGITVNVVAPGYINTEMMSTIPEKVMNEVILPQIPVGRLGEASEIARAVLFLASDDAGFVTGSTISANGGQYMV</sequence>
<dbReference type="SUPFAM" id="SSF51735">
    <property type="entry name" value="NAD(P)-binding Rossmann-fold domains"/>
    <property type="match status" value="1"/>
</dbReference>
<dbReference type="FunFam" id="3.40.50.720:FF:000173">
    <property type="entry name" value="3-oxoacyl-[acyl-carrier protein] reductase"/>
    <property type="match status" value="1"/>
</dbReference>
<comment type="similarity">
    <text evidence="1">Belongs to the short-chain dehydrogenases/reductases (SDR) family.</text>
</comment>
<dbReference type="PANTHER" id="PTHR42879:SF2">
    <property type="entry name" value="3-OXOACYL-[ACYL-CARRIER-PROTEIN] REDUCTASE FABG"/>
    <property type="match status" value="1"/>
</dbReference>
<dbReference type="InterPro" id="IPR057326">
    <property type="entry name" value="KR_dom"/>
</dbReference>
<proteinExistence type="inferred from homology"/>
<gene>
    <name evidence="4" type="ORF">SAMN04488005_3187</name>
</gene>
<dbReference type="PANTHER" id="PTHR42879">
    <property type="entry name" value="3-OXOACYL-(ACYL-CARRIER-PROTEIN) REDUCTASE"/>
    <property type="match status" value="1"/>
</dbReference>
<dbReference type="InterPro" id="IPR036291">
    <property type="entry name" value="NAD(P)-bd_dom_sf"/>
</dbReference>
<dbReference type="GO" id="GO:0005737">
    <property type="term" value="C:cytoplasm"/>
    <property type="evidence" value="ECO:0007669"/>
    <property type="project" value="InterPro"/>
</dbReference>
<feature type="domain" description="Ketoreductase" evidence="3">
    <location>
        <begin position="3"/>
        <end position="183"/>
    </location>
</feature>
<dbReference type="PROSITE" id="PS00061">
    <property type="entry name" value="ADH_SHORT"/>
    <property type="match status" value="1"/>
</dbReference>
<dbReference type="RefSeq" id="WP_090201758.1">
    <property type="nucleotide sequence ID" value="NZ_FOYP01000003.1"/>
</dbReference>
<evidence type="ECO:0000256" key="2">
    <source>
        <dbReference type="ARBA" id="ARBA00023002"/>
    </source>
</evidence>
<dbReference type="GO" id="GO:0032787">
    <property type="term" value="P:monocarboxylic acid metabolic process"/>
    <property type="evidence" value="ECO:0007669"/>
    <property type="project" value="UniProtKB-ARBA"/>
</dbReference>
<dbReference type="PRINTS" id="PR00080">
    <property type="entry name" value="SDRFAMILY"/>
</dbReference>
<dbReference type="NCBIfam" id="TIGR01829">
    <property type="entry name" value="AcAcCoA_reduct"/>
    <property type="match status" value="1"/>
</dbReference>